<dbReference type="OrthoDB" id="2886722at2"/>
<sequence length="154" mass="17081">MVERREKNRCVNMGWKALVPALVLLMVLAAADPAWAHRLTMYEEEPGVLRVHYEGDIPAPAAVVTLYDAREALLLEGQVDAQGYFRYDHARFPAVSAAADDGMGHRVFIRLDAGPPAEIPLVVRTVFGLSLLLFVLSFFGYWSRRKKNAAAPGD</sequence>
<proteinExistence type="predicted"/>
<dbReference type="eggNOG" id="ENOG5033HMI">
    <property type="taxonomic scope" value="Bacteria"/>
</dbReference>
<evidence type="ECO:0000313" key="2">
    <source>
        <dbReference type="EMBL" id="ACA60142.1"/>
    </source>
</evidence>
<gene>
    <name evidence="2" type="ordered locus">Daud_1640</name>
</gene>
<dbReference type="RefSeq" id="WP_012302723.1">
    <property type="nucleotide sequence ID" value="NC_010424.1"/>
</dbReference>
<evidence type="ECO:0008006" key="4">
    <source>
        <dbReference type="Google" id="ProtNLM"/>
    </source>
</evidence>
<reference evidence="2 3" key="2">
    <citation type="journal article" date="2008" name="Science">
        <title>Environmental genomics reveals a single-species ecosystem deep within Earth.</title>
        <authorList>
            <person name="Chivian D."/>
            <person name="Brodie E.L."/>
            <person name="Alm E.J."/>
            <person name="Culley D.E."/>
            <person name="Dehal P.S."/>
            <person name="Desantis T.Z."/>
            <person name="Gihring T.M."/>
            <person name="Lapidus A."/>
            <person name="Lin L.H."/>
            <person name="Lowry S.R."/>
            <person name="Moser D.P."/>
            <person name="Richardson P.M."/>
            <person name="Southam G."/>
            <person name="Wanger G."/>
            <person name="Pratt L.M."/>
            <person name="Andersen G.L."/>
            <person name="Hazen T.C."/>
            <person name="Brockman F.J."/>
            <person name="Arkin A.P."/>
            <person name="Onstott T.C."/>
        </authorList>
    </citation>
    <scope>NUCLEOTIDE SEQUENCE [LARGE SCALE GENOMIC DNA]</scope>
    <source>
        <strain evidence="2 3">MP104C</strain>
    </source>
</reference>
<dbReference type="Proteomes" id="UP000008544">
    <property type="component" value="Chromosome"/>
</dbReference>
<accession>B1I590</accession>
<protein>
    <recommendedName>
        <fullName evidence="4">Nickel transport protein</fullName>
    </recommendedName>
</protein>
<dbReference type="HOGENOM" id="CLU_1701404_0_0_9"/>
<reference evidence="3" key="1">
    <citation type="submission" date="2007-10" db="EMBL/GenBank/DDBJ databases">
        <title>Complete sequence of chromosome of Desulforudis audaxviator MP104C.</title>
        <authorList>
            <person name="Copeland A."/>
            <person name="Lucas S."/>
            <person name="Lapidus A."/>
            <person name="Barry K."/>
            <person name="Glavina del Rio T."/>
            <person name="Dalin E."/>
            <person name="Tice H."/>
            <person name="Bruce D."/>
            <person name="Pitluck S."/>
            <person name="Lowry S.R."/>
            <person name="Larimer F."/>
            <person name="Land M.L."/>
            <person name="Hauser L."/>
            <person name="Kyrpides N."/>
            <person name="Ivanova N.N."/>
            <person name="Richardson P."/>
        </authorList>
    </citation>
    <scope>NUCLEOTIDE SEQUENCE [LARGE SCALE GENOMIC DNA]</scope>
    <source>
        <strain evidence="3">MP104C</strain>
    </source>
</reference>
<feature type="transmembrane region" description="Helical" evidence="1">
    <location>
        <begin position="121"/>
        <end position="142"/>
    </location>
</feature>
<dbReference type="KEGG" id="dau:Daud_1640"/>
<name>B1I590_DESAP</name>
<keyword evidence="1" id="KW-0812">Transmembrane</keyword>
<evidence type="ECO:0000313" key="3">
    <source>
        <dbReference type="Proteomes" id="UP000008544"/>
    </source>
</evidence>
<keyword evidence="3" id="KW-1185">Reference proteome</keyword>
<keyword evidence="1" id="KW-1133">Transmembrane helix</keyword>
<dbReference type="EMBL" id="CP000860">
    <property type="protein sequence ID" value="ACA60142.1"/>
    <property type="molecule type" value="Genomic_DNA"/>
</dbReference>
<dbReference type="AlphaFoldDB" id="B1I590"/>
<organism evidence="2 3">
    <name type="scientific">Desulforudis audaxviator (strain MP104C)</name>
    <dbReference type="NCBI Taxonomy" id="477974"/>
    <lineage>
        <taxon>Bacteria</taxon>
        <taxon>Bacillati</taxon>
        <taxon>Bacillota</taxon>
        <taxon>Clostridia</taxon>
        <taxon>Thermoanaerobacterales</taxon>
        <taxon>Candidatus Desulforudaceae</taxon>
        <taxon>Candidatus Desulforudis</taxon>
    </lineage>
</organism>
<keyword evidence="1" id="KW-0472">Membrane</keyword>
<evidence type="ECO:0000256" key="1">
    <source>
        <dbReference type="SAM" id="Phobius"/>
    </source>
</evidence>